<organism evidence="1 2">
    <name type="scientific">Mycena albidolilacea</name>
    <dbReference type="NCBI Taxonomy" id="1033008"/>
    <lineage>
        <taxon>Eukaryota</taxon>
        <taxon>Fungi</taxon>
        <taxon>Dikarya</taxon>
        <taxon>Basidiomycota</taxon>
        <taxon>Agaricomycotina</taxon>
        <taxon>Agaricomycetes</taxon>
        <taxon>Agaricomycetidae</taxon>
        <taxon>Agaricales</taxon>
        <taxon>Marasmiineae</taxon>
        <taxon>Mycenaceae</taxon>
        <taxon>Mycena</taxon>
    </lineage>
</organism>
<feature type="non-terminal residue" evidence="1">
    <location>
        <position position="120"/>
    </location>
</feature>
<dbReference type="Proteomes" id="UP001218218">
    <property type="component" value="Unassembled WGS sequence"/>
</dbReference>
<protein>
    <submittedName>
        <fullName evidence="1">Uncharacterized protein</fullName>
    </submittedName>
</protein>
<dbReference type="InterPro" id="IPR029058">
    <property type="entry name" value="AB_hydrolase_fold"/>
</dbReference>
<name>A0AAD6Z692_9AGAR</name>
<comment type="caution">
    <text evidence="1">The sequence shown here is derived from an EMBL/GenBank/DDBJ whole genome shotgun (WGS) entry which is preliminary data.</text>
</comment>
<keyword evidence="2" id="KW-1185">Reference proteome</keyword>
<evidence type="ECO:0000313" key="2">
    <source>
        <dbReference type="Proteomes" id="UP001218218"/>
    </source>
</evidence>
<dbReference type="EMBL" id="JARIHO010000081">
    <property type="protein sequence ID" value="KAJ7309472.1"/>
    <property type="molecule type" value="Genomic_DNA"/>
</dbReference>
<sequence>YPCRHSQHQHPRAETVNGTASCGTIHWFNGITQYHSLQSGTRSRDYSIHLPSSYDANKPYPVGFFFEADTMGLSGSKYSAEKILVYPNGLGGAWAGTSYSKATVLEDAQGWVCTLASVHG</sequence>
<proteinExistence type="predicted"/>
<evidence type="ECO:0000313" key="1">
    <source>
        <dbReference type="EMBL" id="KAJ7309472.1"/>
    </source>
</evidence>
<accession>A0AAD6Z692</accession>
<feature type="non-terminal residue" evidence="1">
    <location>
        <position position="1"/>
    </location>
</feature>
<dbReference type="AlphaFoldDB" id="A0AAD6Z692"/>
<reference evidence="1" key="1">
    <citation type="submission" date="2023-03" db="EMBL/GenBank/DDBJ databases">
        <title>Massive genome expansion in bonnet fungi (Mycena s.s.) driven by repeated elements and novel gene families across ecological guilds.</title>
        <authorList>
            <consortium name="Lawrence Berkeley National Laboratory"/>
            <person name="Harder C.B."/>
            <person name="Miyauchi S."/>
            <person name="Viragh M."/>
            <person name="Kuo A."/>
            <person name="Thoen E."/>
            <person name="Andreopoulos B."/>
            <person name="Lu D."/>
            <person name="Skrede I."/>
            <person name="Drula E."/>
            <person name="Henrissat B."/>
            <person name="Morin E."/>
            <person name="Kohler A."/>
            <person name="Barry K."/>
            <person name="LaButti K."/>
            <person name="Morin E."/>
            <person name="Salamov A."/>
            <person name="Lipzen A."/>
            <person name="Mereny Z."/>
            <person name="Hegedus B."/>
            <person name="Baldrian P."/>
            <person name="Stursova M."/>
            <person name="Weitz H."/>
            <person name="Taylor A."/>
            <person name="Grigoriev I.V."/>
            <person name="Nagy L.G."/>
            <person name="Martin F."/>
            <person name="Kauserud H."/>
        </authorList>
    </citation>
    <scope>NUCLEOTIDE SEQUENCE</scope>
    <source>
        <strain evidence="1">CBHHK002</strain>
    </source>
</reference>
<dbReference type="Gene3D" id="3.40.50.1820">
    <property type="entry name" value="alpha/beta hydrolase"/>
    <property type="match status" value="1"/>
</dbReference>
<gene>
    <name evidence="1" type="ORF">DFH08DRAFT_1049831</name>
</gene>